<dbReference type="AlphaFoldDB" id="A0A2N0WIW1"/>
<evidence type="ECO:0000313" key="4">
    <source>
        <dbReference type="Proteomes" id="UP000233553"/>
    </source>
</evidence>
<dbReference type="EMBL" id="PISJ01000003">
    <property type="protein sequence ID" value="PKF36062.1"/>
    <property type="molecule type" value="Genomic_DNA"/>
</dbReference>
<evidence type="ECO:0000313" key="3">
    <source>
        <dbReference type="EMBL" id="PKF36062.1"/>
    </source>
</evidence>
<evidence type="ECO:0000256" key="1">
    <source>
        <dbReference type="SAM" id="Coils"/>
    </source>
</evidence>
<protein>
    <submittedName>
        <fullName evidence="3">Uncharacterized protein</fullName>
    </submittedName>
</protein>
<feature type="coiled-coil region" evidence="1">
    <location>
        <begin position="54"/>
        <end position="81"/>
    </location>
</feature>
<feature type="transmembrane region" description="Helical" evidence="2">
    <location>
        <begin position="194"/>
        <end position="215"/>
    </location>
</feature>
<feature type="transmembrane region" description="Helical" evidence="2">
    <location>
        <begin position="151"/>
        <end position="174"/>
    </location>
</feature>
<accession>A0A2N0WIW1</accession>
<keyword evidence="2" id="KW-0472">Membrane</keyword>
<keyword evidence="2" id="KW-0812">Transmembrane</keyword>
<reference evidence="3 4" key="1">
    <citation type="submission" date="2017-12" db="EMBL/GenBank/DDBJ databases">
        <title>Draft Genome sequences of multiple microbial strains isolated from spacecraft associated surfaces.</title>
        <authorList>
            <person name="Seuylemezian A."/>
            <person name="Vaishampayan P."/>
            <person name="Venkateswaran K."/>
        </authorList>
    </citation>
    <scope>NUCLEOTIDE SEQUENCE [LARGE SCALE GENOMIC DNA]</scope>
    <source>
        <strain evidence="3 4">2P01AA</strain>
    </source>
</reference>
<keyword evidence="1" id="KW-0175">Coiled coil</keyword>
<dbReference type="Proteomes" id="UP000233553">
    <property type="component" value="Unassembled WGS sequence"/>
</dbReference>
<gene>
    <name evidence="3" type="ORF">CW311_02495</name>
</gene>
<evidence type="ECO:0000256" key="2">
    <source>
        <dbReference type="SAM" id="Phobius"/>
    </source>
</evidence>
<keyword evidence="2" id="KW-1133">Transmembrane helix</keyword>
<comment type="caution">
    <text evidence="3">The sequence shown here is derived from an EMBL/GenBank/DDBJ whole genome shotgun (WGS) entry which is preliminary data.</text>
</comment>
<dbReference type="RefSeq" id="WP_101235545.1">
    <property type="nucleotide sequence ID" value="NZ_PISJ01000003.1"/>
</dbReference>
<name>A0A2N0WIW1_9GAMM</name>
<sequence>MSANLNSELNLTPLLERIIDNPYGVIICSSVLFLVLVVAIVFFVAKSGILSSIREHQDHKIQRINDEIKDQEKLLSDASFEKYKNQIQYHLDVSKLNKLLKYSHHDKDLLEYILSCENKNLAIFYYKKANFYLEKDQTTQKFKLKNFCKDWLIKSLNVGGTIIYFSLGFGSLLPMAYVTFKCLKAGVGLNQVPFSFFVSQFILFIACLLLALMILKPMVKPWQAKKFLELEKVKDNSTNDHE</sequence>
<organism evidence="3 4">
    <name type="scientific">Acinetobacter proteolyticus</name>
    <dbReference type="NCBI Taxonomy" id="1776741"/>
    <lineage>
        <taxon>Bacteria</taxon>
        <taxon>Pseudomonadati</taxon>
        <taxon>Pseudomonadota</taxon>
        <taxon>Gammaproteobacteria</taxon>
        <taxon>Moraxellales</taxon>
        <taxon>Moraxellaceae</taxon>
        <taxon>Acinetobacter</taxon>
    </lineage>
</organism>
<proteinExistence type="predicted"/>
<feature type="transmembrane region" description="Helical" evidence="2">
    <location>
        <begin position="23"/>
        <end position="45"/>
    </location>
</feature>